<dbReference type="EMBL" id="JARIHO010000010">
    <property type="protein sequence ID" value="KAJ7354422.1"/>
    <property type="molecule type" value="Genomic_DNA"/>
</dbReference>
<evidence type="ECO:0000313" key="3">
    <source>
        <dbReference type="Proteomes" id="UP001218218"/>
    </source>
</evidence>
<keyword evidence="3" id="KW-1185">Reference proteome</keyword>
<gene>
    <name evidence="2" type="ORF">DFH08DRAFT_44482</name>
</gene>
<name>A0AAD7ABP0_9AGAR</name>
<dbReference type="Gene3D" id="3.50.50.60">
    <property type="entry name" value="FAD/NAD(P)-binding domain"/>
    <property type="match status" value="1"/>
</dbReference>
<evidence type="ECO:0000313" key="2">
    <source>
        <dbReference type="EMBL" id="KAJ7354422.1"/>
    </source>
</evidence>
<dbReference type="InterPro" id="IPR036188">
    <property type="entry name" value="FAD/NAD-bd_sf"/>
</dbReference>
<sequence length="498" mass="54027">MDASPGYPRPNPSLSFWLQHTRNSPLLGHRTTDALPDKTDATIIGSGLSGAATAYFLLTAGPEDKRPKSVALLEAREACDGATARNGGHCRPDCYRGAANSHPFRYKRADWGRSADYTHYKANFGREQALKVIQNEMDTLNLMEEIIAKEGIDCDFWRGFTYDVAMDQSAADSLAASYADFIADGGPVEGIVTPILDPAEAREATRCPAATAAYKSPAGSLFPRKLVLHLLTLCVKKYGLNLQTRTPVRRVMPRTHNIGDTRESGARAGGWRVETDRGAVETETVVYATNAYTATLLPEFAGHIWPFKGQCAAAVPPEAYAGPNMLRETYGLAPSDYLIQRPSDGVIIFGGQRKSVPVERLLGNTDDARVDPEMAAALREALPRYLEGWGENSDLAVGEGLVHVWSGIMGYTTEGIPYVGELHDKPGAFICAGHHGHGMARVMTCARGLAALIQGSSWESTGLPECFQPTRERLARPKQVVTHDIGKQEVIGRAESEA</sequence>
<reference evidence="2" key="1">
    <citation type="submission" date="2023-03" db="EMBL/GenBank/DDBJ databases">
        <title>Massive genome expansion in bonnet fungi (Mycena s.s.) driven by repeated elements and novel gene families across ecological guilds.</title>
        <authorList>
            <consortium name="Lawrence Berkeley National Laboratory"/>
            <person name="Harder C.B."/>
            <person name="Miyauchi S."/>
            <person name="Viragh M."/>
            <person name="Kuo A."/>
            <person name="Thoen E."/>
            <person name="Andreopoulos B."/>
            <person name="Lu D."/>
            <person name="Skrede I."/>
            <person name="Drula E."/>
            <person name="Henrissat B."/>
            <person name="Morin E."/>
            <person name="Kohler A."/>
            <person name="Barry K."/>
            <person name="LaButti K."/>
            <person name="Morin E."/>
            <person name="Salamov A."/>
            <person name="Lipzen A."/>
            <person name="Mereny Z."/>
            <person name="Hegedus B."/>
            <person name="Baldrian P."/>
            <person name="Stursova M."/>
            <person name="Weitz H."/>
            <person name="Taylor A."/>
            <person name="Grigoriev I.V."/>
            <person name="Nagy L.G."/>
            <person name="Martin F."/>
            <person name="Kauserud H."/>
        </authorList>
    </citation>
    <scope>NUCLEOTIDE SEQUENCE</scope>
    <source>
        <strain evidence="2">CBHHK002</strain>
    </source>
</reference>
<evidence type="ECO:0000259" key="1">
    <source>
        <dbReference type="Pfam" id="PF01266"/>
    </source>
</evidence>
<dbReference type="InterPro" id="IPR006076">
    <property type="entry name" value="FAD-dep_OxRdtase"/>
</dbReference>
<dbReference type="SUPFAM" id="SSF51905">
    <property type="entry name" value="FAD/NAD(P)-binding domain"/>
    <property type="match status" value="1"/>
</dbReference>
<dbReference type="GO" id="GO:0005737">
    <property type="term" value="C:cytoplasm"/>
    <property type="evidence" value="ECO:0007669"/>
    <property type="project" value="TreeGrafter"/>
</dbReference>
<dbReference type="PANTHER" id="PTHR13847">
    <property type="entry name" value="SARCOSINE DEHYDROGENASE-RELATED"/>
    <property type="match status" value="1"/>
</dbReference>
<organism evidence="2 3">
    <name type="scientific">Mycena albidolilacea</name>
    <dbReference type="NCBI Taxonomy" id="1033008"/>
    <lineage>
        <taxon>Eukaryota</taxon>
        <taxon>Fungi</taxon>
        <taxon>Dikarya</taxon>
        <taxon>Basidiomycota</taxon>
        <taxon>Agaricomycotina</taxon>
        <taxon>Agaricomycetes</taxon>
        <taxon>Agaricomycetidae</taxon>
        <taxon>Agaricales</taxon>
        <taxon>Marasmiineae</taxon>
        <taxon>Mycenaceae</taxon>
        <taxon>Mycena</taxon>
    </lineage>
</organism>
<feature type="domain" description="FAD dependent oxidoreductase" evidence="1">
    <location>
        <begin position="40"/>
        <end position="452"/>
    </location>
</feature>
<dbReference type="Pfam" id="PF01266">
    <property type="entry name" value="DAO"/>
    <property type="match status" value="1"/>
</dbReference>
<protein>
    <submittedName>
        <fullName evidence="2">FAD dependent oxidoreductase</fullName>
    </submittedName>
</protein>
<comment type="caution">
    <text evidence="2">The sequence shown here is derived from an EMBL/GenBank/DDBJ whole genome shotgun (WGS) entry which is preliminary data.</text>
</comment>
<dbReference type="AlphaFoldDB" id="A0AAD7ABP0"/>
<accession>A0AAD7ABP0</accession>
<dbReference type="PANTHER" id="PTHR13847:SF260">
    <property type="entry name" value="FAD DEPENDENT OXIDOREDUCTASE DOMAIN-CONTAINING PROTEIN"/>
    <property type="match status" value="1"/>
</dbReference>
<proteinExistence type="predicted"/>
<dbReference type="Proteomes" id="UP001218218">
    <property type="component" value="Unassembled WGS sequence"/>
</dbReference>
<dbReference type="Gene3D" id="3.30.9.10">
    <property type="entry name" value="D-Amino Acid Oxidase, subunit A, domain 2"/>
    <property type="match status" value="1"/>
</dbReference>